<dbReference type="InterPro" id="IPR013087">
    <property type="entry name" value="Znf_C2H2_type"/>
</dbReference>
<feature type="region of interest" description="Disordered" evidence="2">
    <location>
        <begin position="281"/>
        <end position="304"/>
    </location>
</feature>
<proteinExistence type="predicted"/>
<dbReference type="Proteomes" id="UP000757232">
    <property type="component" value="Unassembled WGS sequence"/>
</dbReference>
<dbReference type="GO" id="GO:0008270">
    <property type="term" value="F:zinc ion binding"/>
    <property type="evidence" value="ECO:0007669"/>
    <property type="project" value="UniProtKB-KW"/>
</dbReference>
<feature type="compositionally biased region" description="Basic and acidic residues" evidence="2">
    <location>
        <begin position="286"/>
        <end position="300"/>
    </location>
</feature>
<accession>A0A9Q5I2A1</accession>
<feature type="compositionally biased region" description="Basic and acidic residues" evidence="2">
    <location>
        <begin position="366"/>
        <end position="383"/>
    </location>
</feature>
<reference evidence="4" key="1">
    <citation type="submission" date="2016-06" db="EMBL/GenBank/DDBJ databases">
        <title>Draft Genome sequence of the fungus Inonotus baumii.</title>
        <authorList>
            <person name="Zhu H."/>
            <person name="Lin W."/>
        </authorList>
    </citation>
    <scope>NUCLEOTIDE SEQUENCE</scope>
    <source>
        <strain evidence="4">821</strain>
    </source>
</reference>
<protein>
    <recommendedName>
        <fullName evidence="3">C2H2-type domain-containing protein</fullName>
    </recommendedName>
</protein>
<gene>
    <name evidence="4" type="ORF">A7U60_g2395</name>
</gene>
<dbReference type="PROSITE" id="PS50157">
    <property type="entry name" value="ZINC_FINGER_C2H2_2"/>
    <property type="match status" value="1"/>
</dbReference>
<evidence type="ECO:0000313" key="4">
    <source>
        <dbReference type="EMBL" id="OCB90385.1"/>
    </source>
</evidence>
<feature type="region of interest" description="Disordered" evidence="2">
    <location>
        <begin position="331"/>
        <end position="394"/>
    </location>
</feature>
<feature type="compositionally biased region" description="Polar residues" evidence="2">
    <location>
        <begin position="94"/>
        <end position="108"/>
    </location>
</feature>
<feature type="compositionally biased region" description="Polar residues" evidence="2">
    <location>
        <begin position="115"/>
        <end position="141"/>
    </location>
</feature>
<feature type="region of interest" description="Disordered" evidence="2">
    <location>
        <begin position="1"/>
        <end position="24"/>
    </location>
</feature>
<comment type="caution">
    <text evidence="4">The sequence shown here is derived from an EMBL/GenBank/DDBJ whole genome shotgun (WGS) entry which is preliminary data.</text>
</comment>
<keyword evidence="5" id="KW-1185">Reference proteome</keyword>
<dbReference type="EMBL" id="LNZH02000134">
    <property type="protein sequence ID" value="OCB90385.1"/>
    <property type="molecule type" value="Genomic_DNA"/>
</dbReference>
<keyword evidence="1" id="KW-0863">Zinc-finger</keyword>
<dbReference type="AlphaFoldDB" id="A0A9Q5I2A1"/>
<name>A0A9Q5I2A1_SANBA</name>
<evidence type="ECO:0000256" key="1">
    <source>
        <dbReference type="PROSITE-ProRule" id="PRU00042"/>
    </source>
</evidence>
<keyword evidence="1" id="KW-0862">Zinc</keyword>
<sequence>MVRAHAKHLETKAANKNLRSSSDTATQQQISGMIWVCKLNNCSKKNDSDLMYGVFMLEETVEILIPESSSCCPQCDSTFTRTDALKRHQRSRHNSGQIDTIASSNNGSIDGETEGSATPAPQSRSQSPGQGEGSNQKSSHSQFIPVPTIMTQPEAPGRPTGTQSYYAPDMVNAVFIPSRFPDSKINAQDTRMPRLSLPSNFRSWASNTWVLDGNKADSGTVPYTQTFSYGLSDAIMTSTHINSAALPQSDGRRNYMASLINQPLDFNSNIDPSLQRCATTVAGTGKKSDDSGAQRGREADTLTDAGLSSDVQNVLKAVLAFDADVEMAQRSFSKEQTESTEPKVRDMDQLGSDSRADTEEGMQMEHSQDHETLPLPEGIRELINEDSLSYAPPS</sequence>
<evidence type="ECO:0000256" key="2">
    <source>
        <dbReference type="SAM" id="MobiDB-lite"/>
    </source>
</evidence>
<dbReference type="PROSITE" id="PS00028">
    <property type="entry name" value="ZINC_FINGER_C2H2_1"/>
    <property type="match status" value="1"/>
</dbReference>
<evidence type="ECO:0000259" key="3">
    <source>
        <dbReference type="PROSITE" id="PS50157"/>
    </source>
</evidence>
<evidence type="ECO:0000313" key="5">
    <source>
        <dbReference type="Proteomes" id="UP000757232"/>
    </source>
</evidence>
<feature type="region of interest" description="Disordered" evidence="2">
    <location>
        <begin position="86"/>
        <end position="141"/>
    </location>
</feature>
<keyword evidence="1" id="KW-0479">Metal-binding</keyword>
<feature type="compositionally biased region" description="Basic and acidic residues" evidence="2">
    <location>
        <begin position="332"/>
        <end position="358"/>
    </location>
</feature>
<organism evidence="4 5">
    <name type="scientific">Sanghuangporus baumii</name>
    <name type="common">Phellinus baumii</name>
    <dbReference type="NCBI Taxonomy" id="108892"/>
    <lineage>
        <taxon>Eukaryota</taxon>
        <taxon>Fungi</taxon>
        <taxon>Dikarya</taxon>
        <taxon>Basidiomycota</taxon>
        <taxon>Agaricomycotina</taxon>
        <taxon>Agaricomycetes</taxon>
        <taxon>Hymenochaetales</taxon>
        <taxon>Hymenochaetaceae</taxon>
        <taxon>Sanghuangporus</taxon>
    </lineage>
</organism>
<feature type="domain" description="C2H2-type" evidence="3">
    <location>
        <begin position="70"/>
        <end position="98"/>
    </location>
</feature>
<dbReference type="OrthoDB" id="8922241at2759"/>